<dbReference type="EMBL" id="VIGI01000005">
    <property type="protein sequence ID" value="KAB8300488.1"/>
    <property type="molecule type" value="Genomic_DNA"/>
</dbReference>
<keyword evidence="7" id="KW-1185">Reference proteome</keyword>
<evidence type="ECO:0000313" key="6">
    <source>
        <dbReference type="EMBL" id="KAB8300488.1"/>
    </source>
</evidence>
<dbReference type="GO" id="GO:0003677">
    <property type="term" value="F:DNA binding"/>
    <property type="evidence" value="ECO:0007669"/>
    <property type="project" value="InterPro"/>
</dbReference>
<dbReference type="CDD" id="cd00067">
    <property type="entry name" value="GAL4"/>
    <property type="match status" value="1"/>
</dbReference>
<organism evidence="6 7">
    <name type="scientific">Monilinia laxa</name>
    <name type="common">Brown rot fungus</name>
    <name type="synonym">Sclerotinia laxa</name>
    <dbReference type="NCBI Taxonomy" id="61186"/>
    <lineage>
        <taxon>Eukaryota</taxon>
        <taxon>Fungi</taxon>
        <taxon>Dikarya</taxon>
        <taxon>Ascomycota</taxon>
        <taxon>Pezizomycotina</taxon>
        <taxon>Leotiomycetes</taxon>
        <taxon>Helotiales</taxon>
        <taxon>Sclerotiniaceae</taxon>
        <taxon>Monilinia</taxon>
    </lineage>
</organism>
<dbReference type="InterPro" id="IPR007219">
    <property type="entry name" value="XnlR_reg_dom"/>
</dbReference>
<feature type="region of interest" description="Disordered" evidence="4">
    <location>
        <begin position="214"/>
        <end position="236"/>
    </location>
</feature>
<feature type="compositionally biased region" description="Low complexity" evidence="4">
    <location>
        <begin position="723"/>
        <end position="740"/>
    </location>
</feature>
<dbReference type="SUPFAM" id="SSF57701">
    <property type="entry name" value="Zn2/Cys6 DNA-binding domain"/>
    <property type="match status" value="1"/>
</dbReference>
<dbReference type="PANTHER" id="PTHR46910:SF1">
    <property type="entry name" value="MISCELLANEOUS ZN(II)2CYS6 TRANSCRIPTION FACTOR (EUROFUNG)-RELATED"/>
    <property type="match status" value="1"/>
</dbReference>
<feature type="region of interest" description="Disordered" evidence="4">
    <location>
        <begin position="835"/>
        <end position="871"/>
    </location>
</feature>
<evidence type="ECO:0000256" key="1">
    <source>
        <dbReference type="ARBA" id="ARBA00022723"/>
    </source>
</evidence>
<evidence type="ECO:0000259" key="5">
    <source>
        <dbReference type="PROSITE" id="PS50048"/>
    </source>
</evidence>
<dbReference type="GO" id="GO:0008270">
    <property type="term" value="F:zinc ion binding"/>
    <property type="evidence" value="ECO:0007669"/>
    <property type="project" value="InterPro"/>
</dbReference>
<dbReference type="Gene3D" id="4.10.240.10">
    <property type="entry name" value="Zn(2)-C6 fungal-type DNA-binding domain"/>
    <property type="match status" value="1"/>
</dbReference>
<dbReference type="GO" id="GO:0006351">
    <property type="term" value="P:DNA-templated transcription"/>
    <property type="evidence" value="ECO:0007669"/>
    <property type="project" value="InterPro"/>
</dbReference>
<dbReference type="AlphaFoldDB" id="A0A5N6KBF1"/>
<dbReference type="InterPro" id="IPR036864">
    <property type="entry name" value="Zn2-C6_fun-type_DNA-bd_sf"/>
</dbReference>
<feature type="domain" description="Zn(2)-C6 fungal-type" evidence="5">
    <location>
        <begin position="129"/>
        <end position="160"/>
    </location>
</feature>
<dbReference type="InterPro" id="IPR050987">
    <property type="entry name" value="AtrR-like"/>
</dbReference>
<dbReference type="CDD" id="cd12148">
    <property type="entry name" value="fungal_TF_MHR"/>
    <property type="match status" value="1"/>
</dbReference>
<dbReference type="PROSITE" id="PS50048">
    <property type="entry name" value="ZN2_CY6_FUNGAL_2"/>
    <property type="match status" value="1"/>
</dbReference>
<dbReference type="Pfam" id="PF04082">
    <property type="entry name" value="Fungal_trans"/>
    <property type="match status" value="1"/>
</dbReference>
<proteinExistence type="predicted"/>
<feature type="compositionally biased region" description="Low complexity" evidence="4">
    <location>
        <begin position="12"/>
        <end position="30"/>
    </location>
</feature>
<feature type="compositionally biased region" description="Low complexity" evidence="4">
    <location>
        <begin position="94"/>
        <end position="107"/>
    </location>
</feature>
<sequence length="871" mass="95105">MTDPLHNTYPRSPILSTSSYDSSSVSSATSPRLQGLYEGGLMGASPRPLSGNIPHPQHIAMTSGLPPPGQSPFHHSYGSATTSPGGMGMESMASNGSSSGTPGPSVGQMTSANMQAQKRAYRQRRKDPSCDACRERKVKCDATETSSCSECSSRNVKCQFTKETNRRMSSIKQVQDLEKQIAQVKRENGQLRAMLNLREDQMDVDNEGSAQVSVHLPEIGSQPRKRPRAPPPHDLSRVQSNIGNYSHGIFKSPAPYRQIDFPAIWPSQPPELPPKHLADHLLRAYYSSIHLVTPILHWPNFEREYEEVYKNGSLETAGRDWTALFFAVMAVGVLFSTDPSIQRPYKGKEYIELSIHITDLWQDEYSLEAARTVLLTTIFLYEVNLKSASWTWLGSAVRIGQDLGLHCETGPWKLVEDEMRRRVWWGIYIWDRHISLELGRPLLIHDADCDVKLPNAIDEFYLQTSSYRSPPPPPNSTQLPSTFLLPIVHISRSLGPLLKTLKLPVIPPATIATFDTHFTSCLSHFPPSCHFSSPEPLEPTMLVPICHLLNARLLLHRHNLITSCPPNLRATAIEQCISDSLNSASMLSRALPSPSAPTSSSQARSFGQTASAILCMHIWRCTLFLLFGGHFDAAITCIRAAAIIGYSREVNVACGRHIAFFLSTLIEKKRSSSMKGREAPGYLGQRIGRYEMDEEVLAYLSGDLQGGDEAWIWQGRDVMGMRSPGVSAGSSSTGGSPTLSREGDRDREMRGLSGVTGSGGNLLVLSEAEARDWGGWERVQYLVDVFARESSASGPVPTLGIGGAGTSASGGYNTEPRGVFGLGVGVGPGVGGGLGVSGGDVPGTKPQTSPLTVRRDDRSRGSERMSITNII</sequence>
<dbReference type="OrthoDB" id="2110361at2759"/>
<accession>A0A5N6KBF1</accession>
<feature type="region of interest" description="Disordered" evidence="4">
    <location>
        <begin position="1"/>
        <end position="135"/>
    </location>
</feature>
<feature type="compositionally biased region" description="Basic and acidic residues" evidence="4">
    <location>
        <begin position="741"/>
        <end position="750"/>
    </location>
</feature>
<dbReference type="GO" id="GO:0000981">
    <property type="term" value="F:DNA-binding transcription factor activity, RNA polymerase II-specific"/>
    <property type="evidence" value="ECO:0007669"/>
    <property type="project" value="InterPro"/>
</dbReference>
<reference evidence="6 7" key="1">
    <citation type="submission" date="2019-06" db="EMBL/GenBank/DDBJ databases">
        <title>Genome Sequence of the Brown Rot Fungal Pathogen Monilinia laxa.</title>
        <authorList>
            <person name="De Miccolis Angelini R.M."/>
            <person name="Landi L."/>
            <person name="Abate D."/>
            <person name="Pollastro S."/>
            <person name="Romanazzi G."/>
            <person name="Faretra F."/>
        </authorList>
    </citation>
    <scope>NUCLEOTIDE SEQUENCE [LARGE SCALE GENOMIC DNA]</scope>
    <source>
        <strain evidence="6 7">Mlax316</strain>
    </source>
</reference>
<feature type="region of interest" description="Disordered" evidence="4">
    <location>
        <begin position="723"/>
        <end position="753"/>
    </location>
</feature>
<comment type="caution">
    <text evidence="6">The sequence shown here is derived from an EMBL/GenBank/DDBJ whole genome shotgun (WGS) entry which is preliminary data.</text>
</comment>
<evidence type="ECO:0000256" key="4">
    <source>
        <dbReference type="SAM" id="MobiDB-lite"/>
    </source>
</evidence>
<dbReference type="SMART" id="SM00066">
    <property type="entry name" value="GAL4"/>
    <property type="match status" value="1"/>
</dbReference>
<keyword evidence="2" id="KW-0539">Nucleus</keyword>
<name>A0A5N6KBF1_MONLA</name>
<dbReference type="PROSITE" id="PS00463">
    <property type="entry name" value="ZN2_CY6_FUNGAL_1"/>
    <property type="match status" value="1"/>
</dbReference>
<feature type="compositionally biased region" description="Basic and acidic residues" evidence="4">
    <location>
        <begin position="853"/>
        <end position="863"/>
    </location>
</feature>
<dbReference type="Proteomes" id="UP000326757">
    <property type="component" value="Unassembled WGS sequence"/>
</dbReference>
<dbReference type="PANTHER" id="PTHR46910">
    <property type="entry name" value="TRANSCRIPTION FACTOR PDR1"/>
    <property type="match status" value="1"/>
</dbReference>
<dbReference type="Pfam" id="PF00172">
    <property type="entry name" value="Zn_clus"/>
    <property type="match status" value="1"/>
</dbReference>
<feature type="coiled-coil region" evidence="3">
    <location>
        <begin position="167"/>
        <end position="194"/>
    </location>
</feature>
<dbReference type="InterPro" id="IPR001138">
    <property type="entry name" value="Zn2Cys6_DnaBD"/>
</dbReference>
<evidence type="ECO:0000256" key="2">
    <source>
        <dbReference type="ARBA" id="ARBA00023242"/>
    </source>
</evidence>
<protein>
    <recommendedName>
        <fullName evidence="5">Zn(2)-C6 fungal-type domain-containing protein</fullName>
    </recommendedName>
</protein>
<feature type="compositionally biased region" description="Basic and acidic residues" evidence="4">
    <location>
        <begin position="126"/>
        <end position="135"/>
    </location>
</feature>
<keyword evidence="3" id="KW-0175">Coiled coil</keyword>
<evidence type="ECO:0000313" key="7">
    <source>
        <dbReference type="Proteomes" id="UP000326757"/>
    </source>
</evidence>
<keyword evidence="1" id="KW-0479">Metal-binding</keyword>
<evidence type="ECO:0000256" key="3">
    <source>
        <dbReference type="SAM" id="Coils"/>
    </source>
</evidence>
<dbReference type="SMART" id="SM00906">
    <property type="entry name" value="Fungal_trans"/>
    <property type="match status" value="1"/>
</dbReference>
<gene>
    <name evidence="6" type="ORF">EYC80_000653</name>
</gene>